<dbReference type="OrthoDB" id="9805821at2"/>
<name>A0A4Y8KRM3_9MICO</name>
<keyword evidence="3" id="KW-1185">Reference proteome</keyword>
<reference evidence="2 3" key="1">
    <citation type="submission" date="2019-03" db="EMBL/GenBank/DDBJ databases">
        <title>Genomics of glacier-inhabiting Cryobacterium strains.</title>
        <authorList>
            <person name="Liu Q."/>
            <person name="Xin Y.-H."/>
        </authorList>
    </citation>
    <scope>NUCLEOTIDE SEQUENCE [LARGE SCALE GENOMIC DNA]</scope>
    <source>
        <strain evidence="2 3">CGMCC 1.4292</strain>
    </source>
</reference>
<dbReference type="PANTHER" id="PTHR30383:SF5">
    <property type="entry name" value="SGNH HYDROLASE-TYPE ESTERASE DOMAIN-CONTAINING PROTEIN"/>
    <property type="match status" value="1"/>
</dbReference>
<sequence>MVRQEVHMSVSIVFLGDGLIAGGKWAEWLPDYDVTNLGVSGNTTDEIVAGLDSVIALEPDAIVMLIGTNDLGWRRSDEYVVRNVETILYRLRKALPQTRLLVQSVFPRDRDLANTIRNINRHIWQYAPTQHALYLDLWPALAQSDGVIDPRFSEDYLHLTEAGYEAWVSELKPGLEMLFEQPTSTTSIPIQRA</sequence>
<dbReference type="Proteomes" id="UP000298218">
    <property type="component" value="Unassembled WGS sequence"/>
</dbReference>
<feature type="domain" description="SGNH hydrolase-type esterase" evidence="1">
    <location>
        <begin position="24"/>
        <end position="166"/>
    </location>
</feature>
<evidence type="ECO:0000313" key="3">
    <source>
        <dbReference type="Proteomes" id="UP000298218"/>
    </source>
</evidence>
<proteinExistence type="predicted"/>
<gene>
    <name evidence="2" type="ORF">E3T53_06650</name>
</gene>
<accession>A0A4Y8KRM3</accession>
<dbReference type="InterPro" id="IPR051532">
    <property type="entry name" value="Ester_Hydrolysis_Enzymes"/>
</dbReference>
<comment type="caution">
    <text evidence="2">The sequence shown here is derived from an EMBL/GenBank/DDBJ whole genome shotgun (WGS) entry which is preliminary data.</text>
</comment>
<dbReference type="AlphaFoldDB" id="A0A4Y8KRM3"/>
<evidence type="ECO:0000259" key="1">
    <source>
        <dbReference type="Pfam" id="PF13472"/>
    </source>
</evidence>
<dbReference type="SUPFAM" id="SSF52266">
    <property type="entry name" value="SGNH hydrolase"/>
    <property type="match status" value="1"/>
</dbReference>
<organism evidence="2 3">
    <name type="scientific">Cryobacterium psychrophilum</name>
    <dbReference type="NCBI Taxonomy" id="41988"/>
    <lineage>
        <taxon>Bacteria</taxon>
        <taxon>Bacillati</taxon>
        <taxon>Actinomycetota</taxon>
        <taxon>Actinomycetes</taxon>
        <taxon>Micrococcales</taxon>
        <taxon>Microbacteriaceae</taxon>
        <taxon>Cryobacterium</taxon>
    </lineage>
</organism>
<dbReference type="PANTHER" id="PTHR30383">
    <property type="entry name" value="THIOESTERASE 1/PROTEASE 1/LYSOPHOSPHOLIPASE L1"/>
    <property type="match status" value="1"/>
</dbReference>
<evidence type="ECO:0000313" key="2">
    <source>
        <dbReference type="EMBL" id="TFD79694.1"/>
    </source>
</evidence>
<dbReference type="Pfam" id="PF13472">
    <property type="entry name" value="Lipase_GDSL_2"/>
    <property type="match status" value="1"/>
</dbReference>
<dbReference type="InterPro" id="IPR013830">
    <property type="entry name" value="SGNH_hydro"/>
</dbReference>
<dbReference type="GO" id="GO:0004622">
    <property type="term" value="F:phosphatidylcholine lysophospholipase activity"/>
    <property type="evidence" value="ECO:0007669"/>
    <property type="project" value="TreeGrafter"/>
</dbReference>
<protein>
    <recommendedName>
        <fullName evidence="1">SGNH hydrolase-type esterase domain-containing protein</fullName>
    </recommendedName>
</protein>
<dbReference type="Gene3D" id="3.40.50.1110">
    <property type="entry name" value="SGNH hydrolase"/>
    <property type="match status" value="1"/>
</dbReference>
<dbReference type="EMBL" id="SOHQ01000021">
    <property type="protein sequence ID" value="TFD79694.1"/>
    <property type="molecule type" value="Genomic_DNA"/>
</dbReference>
<dbReference type="InterPro" id="IPR036514">
    <property type="entry name" value="SGNH_hydro_sf"/>
</dbReference>